<name>A0A5A7NUH4_9MICC</name>
<keyword evidence="7" id="KW-1185">Reference proteome</keyword>
<dbReference type="InterPro" id="IPR028082">
    <property type="entry name" value="Peripla_BP_I"/>
</dbReference>
<dbReference type="RefSeq" id="WP_149957906.1">
    <property type="nucleotide sequence ID" value="NZ_BKDJ01000021.1"/>
</dbReference>
<dbReference type="PANTHER" id="PTHR46847:SF1">
    <property type="entry name" value="D-ALLOSE-BINDING PERIPLASMIC PROTEIN-RELATED"/>
    <property type="match status" value="1"/>
</dbReference>
<evidence type="ECO:0000256" key="4">
    <source>
        <dbReference type="SAM" id="SignalP"/>
    </source>
</evidence>
<evidence type="ECO:0000259" key="5">
    <source>
        <dbReference type="Pfam" id="PF13407"/>
    </source>
</evidence>
<feature type="signal peptide" evidence="4">
    <location>
        <begin position="1"/>
        <end position="22"/>
    </location>
</feature>
<evidence type="ECO:0000256" key="2">
    <source>
        <dbReference type="ARBA" id="ARBA00007639"/>
    </source>
</evidence>
<dbReference type="GO" id="GO:0030246">
    <property type="term" value="F:carbohydrate binding"/>
    <property type="evidence" value="ECO:0007669"/>
    <property type="project" value="UniProtKB-ARBA"/>
</dbReference>
<accession>A0A5A7NUH4</accession>
<comment type="similarity">
    <text evidence="2">Belongs to the bacterial solute-binding protein 2 family.</text>
</comment>
<protein>
    <submittedName>
        <fullName evidence="6">LacI family transcriptional regulator</fullName>
    </submittedName>
</protein>
<sequence>MPQFKNLLIFVAAGSAAVLSLAGCSSTGGAPAATSASEGPAKTAAVIKGLDNPFFQDMEKGIKAADASITVQAAQDITDTSGQADRLSSLAGQDYGCFIINPISGNNLLQGVAGLKAAGKTVVNIDSPVDPEAAKAANAVPDTYIGTDNIAAGKLAGEQMAQLVDEGDKVAVIGGIAGDVTSGNRVTGFTEGLGSKAEVLATESADWDRQVALTKAGDLLRANPDIKGFFVANDVMGLGVARAVANANLTGKVSIISVDGVPEGLKGVESGELTATVAQYPYAIGQMGAQACQAAAEGQTLPELVEAPVALVTKDNVADAIEAAPAPFEPFENPFEK</sequence>
<evidence type="ECO:0000256" key="1">
    <source>
        <dbReference type="ARBA" id="ARBA00004196"/>
    </source>
</evidence>
<feature type="domain" description="Periplasmic binding protein" evidence="5">
    <location>
        <begin position="46"/>
        <end position="299"/>
    </location>
</feature>
<organism evidence="6 7">
    <name type="scientific">Zafaria cholistanensis</name>
    <dbReference type="NCBI Taxonomy" id="1682741"/>
    <lineage>
        <taxon>Bacteria</taxon>
        <taxon>Bacillati</taxon>
        <taxon>Actinomycetota</taxon>
        <taxon>Actinomycetes</taxon>
        <taxon>Micrococcales</taxon>
        <taxon>Micrococcaceae</taxon>
        <taxon>Zafaria</taxon>
    </lineage>
</organism>
<reference evidence="6 7" key="1">
    <citation type="submission" date="2019-09" db="EMBL/GenBank/DDBJ databases">
        <title>Arthrobacter zafarii sp. nov., a moderately thermotolerant and halotolerant actinobacterium isolated from Cholistan desert soil of Pakistan.</title>
        <authorList>
            <person name="Amin A."/>
            <person name="Ahmed I."/>
            <person name="Khalid N."/>
            <person name="Schumann P."/>
            <person name="Busse H.J."/>
            <person name="Khan I.U."/>
            <person name="Li S."/>
            <person name="Li W.J."/>
        </authorList>
    </citation>
    <scope>NUCLEOTIDE SEQUENCE [LARGE SCALE GENOMIC DNA]</scope>
    <source>
        <strain evidence="6 7">NCCP-1664</strain>
    </source>
</reference>
<dbReference type="OrthoDB" id="9813037at2"/>
<dbReference type="InterPro" id="IPR025997">
    <property type="entry name" value="SBP_2_dom"/>
</dbReference>
<keyword evidence="3 4" id="KW-0732">Signal</keyword>
<gene>
    <name evidence="6" type="ORF">NCCP1664_28110</name>
</gene>
<evidence type="ECO:0000313" key="7">
    <source>
        <dbReference type="Proteomes" id="UP000325307"/>
    </source>
</evidence>
<dbReference type="Proteomes" id="UP000325307">
    <property type="component" value="Unassembled WGS sequence"/>
</dbReference>
<dbReference type="PROSITE" id="PS51257">
    <property type="entry name" value="PROKAR_LIPOPROTEIN"/>
    <property type="match status" value="1"/>
</dbReference>
<feature type="chain" id="PRO_5038445519" evidence="4">
    <location>
        <begin position="23"/>
        <end position="337"/>
    </location>
</feature>
<dbReference type="PANTHER" id="PTHR46847">
    <property type="entry name" value="D-ALLOSE-BINDING PERIPLASMIC PROTEIN-RELATED"/>
    <property type="match status" value="1"/>
</dbReference>
<dbReference type="EMBL" id="BKDJ01000021">
    <property type="protein sequence ID" value="GER24316.1"/>
    <property type="molecule type" value="Genomic_DNA"/>
</dbReference>
<dbReference type="Pfam" id="PF13407">
    <property type="entry name" value="Peripla_BP_4"/>
    <property type="match status" value="1"/>
</dbReference>
<dbReference type="Gene3D" id="3.40.50.2300">
    <property type="match status" value="2"/>
</dbReference>
<comment type="caution">
    <text evidence="6">The sequence shown here is derived from an EMBL/GenBank/DDBJ whole genome shotgun (WGS) entry which is preliminary data.</text>
</comment>
<dbReference type="GO" id="GO:0030313">
    <property type="term" value="C:cell envelope"/>
    <property type="evidence" value="ECO:0007669"/>
    <property type="project" value="UniProtKB-SubCell"/>
</dbReference>
<proteinExistence type="inferred from homology"/>
<evidence type="ECO:0000256" key="3">
    <source>
        <dbReference type="ARBA" id="ARBA00022729"/>
    </source>
</evidence>
<dbReference type="SUPFAM" id="SSF53822">
    <property type="entry name" value="Periplasmic binding protein-like I"/>
    <property type="match status" value="1"/>
</dbReference>
<dbReference type="AlphaFoldDB" id="A0A5A7NUH4"/>
<evidence type="ECO:0000313" key="6">
    <source>
        <dbReference type="EMBL" id="GER24316.1"/>
    </source>
</evidence>
<comment type="subcellular location">
    <subcellularLocation>
        <location evidence="1">Cell envelope</location>
    </subcellularLocation>
</comment>